<name>A0A222P6A2_9GAMM</name>
<dbReference type="KEGG" id="lcd:clem_14340"/>
<accession>A0A222P6A2</accession>
<dbReference type="EMBL" id="CP016397">
    <property type="protein sequence ID" value="ASQ47394.1"/>
    <property type="molecule type" value="Genomic_DNA"/>
</dbReference>
<protein>
    <submittedName>
        <fullName evidence="2">Uncharacterized protein</fullName>
    </submittedName>
</protein>
<sequence>MSLVYLKKNNLSRSLPTICWILLFFSLVEAAAGGLSIIYHYIWEQKHF</sequence>
<evidence type="ECO:0000313" key="3">
    <source>
        <dbReference type="Proteomes" id="UP000201728"/>
    </source>
</evidence>
<dbReference type="AlphaFoldDB" id="A0A222P6A2"/>
<keyword evidence="1" id="KW-0812">Transmembrane</keyword>
<dbReference type="Proteomes" id="UP000201728">
    <property type="component" value="Chromosome"/>
</dbReference>
<evidence type="ECO:0000256" key="1">
    <source>
        <dbReference type="SAM" id="Phobius"/>
    </source>
</evidence>
<reference evidence="3" key="1">
    <citation type="submission" date="2016-07" db="EMBL/GenBank/DDBJ databases">
        <authorList>
            <person name="Florea S."/>
            <person name="Webb J.S."/>
            <person name="Jaromczyk J."/>
            <person name="Schardl C.L."/>
        </authorList>
    </citation>
    <scope>NUCLEOTIDE SEQUENCE [LARGE SCALE GENOMIC DNA]</scope>
    <source>
        <strain evidence="3">CDC-D5610</strain>
    </source>
</reference>
<keyword evidence="1" id="KW-0472">Membrane</keyword>
<organism evidence="2 3">
    <name type="scientific">Legionella clemsonensis</name>
    <dbReference type="NCBI Taxonomy" id="1867846"/>
    <lineage>
        <taxon>Bacteria</taxon>
        <taxon>Pseudomonadati</taxon>
        <taxon>Pseudomonadota</taxon>
        <taxon>Gammaproteobacteria</taxon>
        <taxon>Legionellales</taxon>
        <taxon>Legionellaceae</taxon>
        <taxon>Legionella</taxon>
    </lineage>
</organism>
<proteinExistence type="predicted"/>
<keyword evidence="3" id="KW-1185">Reference proteome</keyword>
<keyword evidence="1" id="KW-1133">Transmembrane helix</keyword>
<evidence type="ECO:0000313" key="2">
    <source>
        <dbReference type="EMBL" id="ASQ47394.1"/>
    </source>
</evidence>
<feature type="transmembrane region" description="Helical" evidence="1">
    <location>
        <begin position="20"/>
        <end position="42"/>
    </location>
</feature>
<gene>
    <name evidence="2" type="ORF">clem_14340</name>
</gene>